<protein>
    <submittedName>
        <fullName evidence="2">Uncharacterized protein</fullName>
    </submittedName>
</protein>
<evidence type="ECO:0000313" key="2">
    <source>
        <dbReference type="EMBL" id="MBW0519215.1"/>
    </source>
</evidence>
<name>A0A9Q3EHH8_9BASI</name>
<reference evidence="2" key="1">
    <citation type="submission" date="2021-03" db="EMBL/GenBank/DDBJ databases">
        <title>Draft genome sequence of rust myrtle Austropuccinia psidii MF-1, a brazilian biotype.</title>
        <authorList>
            <person name="Quecine M.C."/>
            <person name="Pachon D.M.R."/>
            <person name="Bonatelli M.L."/>
            <person name="Correr F.H."/>
            <person name="Franceschini L.M."/>
            <person name="Leite T.F."/>
            <person name="Margarido G.R.A."/>
            <person name="Almeida C.A."/>
            <person name="Ferrarezi J.A."/>
            <person name="Labate C.A."/>
        </authorList>
    </citation>
    <scope>NUCLEOTIDE SEQUENCE</scope>
    <source>
        <strain evidence="2">MF-1</strain>
    </source>
</reference>
<dbReference type="Proteomes" id="UP000765509">
    <property type="component" value="Unassembled WGS sequence"/>
</dbReference>
<evidence type="ECO:0000313" key="3">
    <source>
        <dbReference type="Proteomes" id="UP000765509"/>
    </source>
</evidence>
<comment type="caution">
    <text evidence="2">The sequence shown here is derived from an EMBL/GenBank/DDBJ whole genome shotgun (WGS) entry which is preliminary data.</text>
</comment>
<feature type="region of interest" description="Disordered" evidence="1">
    <location>
        <begin position="32"/>
        <end position="65"/>
    </location>
</feature>
<proteinExistence type="predicted"/>
<dbReference type="AlphaFoldDB" id="A0A9Q3EHH8"/>
<organism evidence="2 3">
    <name type="scientific">Austropuccinia psidii MF-1</name>
    <dbReference type="NCBI Taxonomy" id="1389203"/>
    <lineage>
        <taxon>Eukaryota</taxon>
        <taxon>Fungi</taxon>
        <taxon>Dikarya</taxon>
        <taxon>Basidiomycota</taxon>
        <taxon>Pucciniomycotina</taxon>
        <taxon>Pucciniomycetes</taxon>
        <taxon>Pucciniales</taxon>
        <taxon>Sphaerophragmiaceae</taxon>
        <taxon>Austropuccinia</taxon>
    </lineage>
</organism>
<gene>
    <name evidence="2" type="ORF">O181_058930</name>
</gene>
<dbReference type="EMBL" id="AVOT02027221">
    <property type="protein sequence ID" value="MBW0519215.1"/>
    <property type="molecule type" value="Genomic_DNA"/>
</dbReference>
<evidence type="ECO:0000256" key="1">
    <source>
        <dbReference type="SAM" id="MobiDB-lite"/>
    </source>
</evidence>
<keyword evidence="3" id="KW-1185">Reference proteome</keyword>
<sequence>MEHVQQEVQPSIPLGRTSRKLAEDMFWRDTLQRPYGNHQRLEPHQEVQTPEGEGNQDKGESIHYQSYRRPAECKVWI</sequence>
<accession>A0A9Q3EHH8</accession>